<evidence type="ECO:0000313" key="2">
    <source>
        <dbReference type="Proteomes" id="UP000597656"/>
    </source>
</evidence>
<dbReference type="RefSeq" id="WP_189155201.1">
    <property type="nucleotide sequence ID" value="NZ_BMNC01000003.1"/>
</dbReference>
<dbReference type="Pfam" id="PF13531">
    <property type="entry name" value="SBP_bac_11"/>
    <property type="match status" value="1"/>
</dbReference>
<gene>
    <name evidence="1" type="ORF">GCM10011609_29210</name>
</gene>
<protein>
    <submittedName>
        <fullName evidence="1">Molybdate ABC transporter substrate-binding protein</fullName>
    </submittedName>
</protein>
<evidence type="ECO:0000313" key="1">
    <source>
        <dbReference type="EMBL" id="GGM90386.1"/>
    </source>
</evidence>
<name>A0ABQ2HSI5_9PSEU</name>
<dbReference type="PANTHER" id="PTHR30632">
    <property type="entry name" value="MOLYBDATE-BINDING PERIPLASMIC PROTEIN"/>
    <property type="match status" value="1"/>
</dbReference>
<comment type="caution">
    <text evidence="1">The sequence shown here is derived from an EMBL/GenBank/DDBJ whole genome shotgun (WGS) entry which is preliminary data.</text>
</comment>
<organism evidence="1 2">
    <name type="scientific">Lentzea pudingi</name>
    <dbReference type="NCBI Taxonomy" id="1789439"/>
    <lineage>
        <taxon>Bacteria</taxon>
        <taxon>Bacillati</taxon>
        <taxon>Actinomycetota</taxon>
        <taxon>Actinomycetes</taxon>
        <taxon>Pseudonocardiales</taxon>
        <taxon>Pseudonocardiaceae</taxon>
        <taxon>Lentzea</taxon>
    </lineage>
</organism>
<dbReference type="Gene3D" id="3.40.190.10">
    <property type="entry name" value="Periplasmic binding protein-like II"/>
    <property type="match status" value="2"/>
</dbReference>
<keyword evidence="2" id="KW-1185">Reference proteome</keyword>
<accession>A0ABQ2HSI5</accession>
<dbReference type="InterPro" id="IPR050682">
    <property type="entry name" value="ModA/WtpA"/>
</dbReference>
<dbReference type="SUPFAM" id="SSF53850">
    <property type="entry name" value="Periplasmic binding protein-like II"/>
    <property type="match status" value="1"/>
</dbReference>
<dbReference type="Proteomes" id="UP000597656">
    <property type="component" value="Unassembled WGS sequence"/>
</dbReference>
<dbReference type="PANTHER" id="PTHR30632:SF11">
    <property type="entry name" value="BLR4797 PROTEIN"/>
    <property type="match status" value="1"/>
</dbReference>
<proteinExistence type="predicted"/>
<dbReference type="EMBL" id="BMNC01000003">
    <property type="protein sequence ID" value="GGM90386.1"/>
    <property type="molecule type" value="Genomic_DNA"/>
</dbReference>
<sequence>MNDRPPLSLFSALSVRKALDGGVLAAFTAEFGVAVDVVYDPTSVLLRHVADGARPDVVIAITDSLTAFGDAIDLSTSAVLALSGIGIAVPADAAVPPLSTVDELCAALVAARSVAYSRTGASGIRFAGLLTELGIADQVGARATVVEKGFTAEALLDGRADLAVQQLSELAFVPEVRIAGPLPEPVQHYCELSVVSGAGGRGKPLSGFLTRPAAAEAFRATGLRTD</sequence>
<reference evidence="2" key="1">
    <citation type="journal article" date="2019" name="Int. J. Syst. Evol. Microbiol.">
        <title>The Global Catalogue of Microorganisms (GCM) 10K type strain sequencing project: providing services to taxonomists for standard genome sequencing and annotation.</title>
        <authorList>
            <consortium name="The Broad Institute Genomics Platform"/>
            <consortium name="The Broad Institute Genome Sequencing Center for Infectious Disease"/>
            <person name="Wu L."/>
            <person name="Ma J."/>
        </authorList>
    </citation>
    <scope>NUCLEOTIDE SEQUENCE [LARGE SCALE GENOMIC DNA]</scope>
    <source>
        <strain evidence="2">CGMCC 4.7319</strain>
    </source>
</reference>